<evidence type="ECO:0000313" key="2">
    <source>
        <dbReference type="Proteomes" id="UP001501510"/>
    </source>
</evidence>
<accession>A0ABP3UJ28</accession>
<keyword evidence="2" id="KW-1185">Reference proteome</keyword>
<name>A0ABP3UJ28_9CLOT</name>
<protein>
    <recommendedName>
        <fullName evidence="3">Transposase</fullName>
    </recommendedName>
</protein>
<proteinExistence type="predicted"/>
<reference evidence="2" key="1">
    <citation type="journal article" date="2019" name="Int. J. Syst. Evol. Microbiol.">
        <title>The Global Catalogue of Microorganisms (GCM) 10K type strain sequencing project: providing services to taxonomists for standard genome sequencing and annotation.</title>
        <authorList>
            <consortium name="The Broad Institute Genomics Platform"/>
            <consortium name="The Broad Institute Genome Sequencing Center for Infectious Disease"/>
            <person name="Wu L."/>
            <person name="Ma J."/>
        </authorList>
    </citation>
    <scope>NUCLEOTIDE SEQUENCE [LARGE SCALE GENOMIC DNA]</scope>
    <source>
        <strain evidence="2">JCM 1407</strain>
    </source>
</reference>
<comment type="caution">
    <text evidence="1">The sequence shown here is derived from an EMBL/GenBank/DDBJ whole genome shotgun (WGS) entry which is preliminary data.</text>
</comment>
<gene>
    <name evidence="1" type="ORF">GCM10008906_10080</name>
</gene>
<dbReference type="Pfam" id="PF20765">
    <property type="entry name" value="Phage_tail_terminator_8"/>
    <property type="match status" value="1"/>
</dbReference>
<sequence length="108" mass="12864">MELKNNKTSLLNGEAIQREFDIRLFYFAKSKDDSKFELMEMQDILSNIFKDAIKISEDYYIATFKCEFDVKQDEGFLTLMLRKLYCLEQKEEIGEPLEKIILNEKVVF</sequence>
<dbReference type="InterPro" id="IPR049254">
    <property type="entry name" value="Phage_tail_terminator"/>
</dbReference>
<dbReference type="EMBL" id="BAAACG010000006">
    <property type="protein sequence ID" value="GAA0735844.1"/>
    <property type="molecule type" value="Genomic_DNA"/>
</dbReference>
<evidence type="ECO:0008006" key="3">
    <source>
        <dbReference type="Google" id="ProtNLM"/>
    </source>
</evidence>
<organism evidence="1 2">
    <name type="scientific">Clostridium oceanicum</name>
    <dbReference type="NCBI Taxonomy" id="1543"/>
    <lineage>
        <taxon>Bacteria</taxon>
        <taxon>Bacillati</taxon>
        <taxon>Bacillota</taxon>
        <taxon>Clostridia</taxon>
        <taxon>Eubacteriales</taxon>
        <taxon>Clostridiaceae</taxon>
        <taxon>Clostridium</taxon>
    </lineage>
</organism>
<evidence type="ECO:0000313" key="1">
    <source>
        <dbReference type="EMBL" id="GAA0735844.1"/>
    </source>
</evidence>
<dbReference type="Proteomes" id="UP001501510">
    <property type="component" value="Unassembled WGS sequence"/>
</dbReference>